<dbReference type="GO" id="GO:0019748">
    <property type="term" value="P:secondary metabolic process"/>
    <property type="evidence" value="ECO:0007669"/>
    <property type="project" value="TreeGrafter"/>
</dbReference>
<dbReference type="AlphaFoldDB" id="A0A412AYC9"/>
<evidence type="ECO:0000259" key="2">
    <source>
        <dbReference type="Pfam" id="PF04909"/>
    </source>
</evidence>
<dbReference type="Pfam" id="PF04909">
    <property type="entry name" value="Amidohydro_2"/>
    <property type="match status" value="1"/>
</dbReference>
<dbReference type="InterPro" id="IPR032465">
    <property type="entry name" value="ACMSD"/>
</dbReference>
<dbReference type="CDD" id="cd01292">
    <property type="entry name" value="metallo-dependent_hydrolases"/>
    <property type="match status" value="1"/>
</dbReference>
<accession>A0A412AYC9</accession>
<dbReference type="PANTHER" id="PTHR21240:SF28">
    <property type="entry name" value="ISO-OROTATE DECARBOXYLASE (EUROFUNG)"/>
    <property type="match status" value="1"/>
</dbReference>
<gene>
    <name evidence="3" type="ORF">DWY99_05930</name>
</gene>
<evidence type="ECO:0000313" key="4">
    <source>
        <dbReference type="Proteomes" id="UP000284751"/>
    </source>
</evidence>
<reference evidence="3 4" key="1">
    <citation type="submission" date="2018-08" db="EMBL/GenBank/DDBJ databases">
        <title>A genome reference for cultivated species of the human gut microbiota.</title>
        <authorList>
            <person name="Zou Y."/>
            <person name="Xue W."/>
            <person name="Luo G."/>
        </authorList>
    </citation>
    <scope>NUCLEOTIDE SEQUENCE [LARGE SCALE GENOMIC DNA]</scope>
    <source>
        <strain evidence="3 4">AF28-26</strain>
    </source>
</reference>
<comment type="caution">
    <text evidence="3">The sequence shown here is derived from an EMBL/GenBank/DDBJ whole genome shotgun (WGS) entry which is preliminary data.</text>
</comment>
<organism evidence="3 4">
    <name type="scientific">[Clostridium] leptum</name>
    <dbReference type="NCBI Taxonomy" id="1535"/>
    <lineage>
        <taxon>Bacteria</taxon>
        <taxon>Bacillati</taxon>
        <taxon>Bacillota</taxon>
        <taxon>Clostridia</taxon>
        <taxon>Eubacteriales</taxon>
        <taxon>Oscillospiraceae</taxon>
        <taxon>Oscillospiraceae incertae sedis</taxon>
    </lineage>
</organism>
<dbReference type="Proteomes" id="UP000284751">
    <property type="component" value="Unassembled WGS sequence"/>
</dbReference>
<keyword evidence="3" id="KW-0378">Hydrolase</keyword>
<sequence length="280" mass="31941">MKIFISLNRKKYSAMMDIIDFHAHIYPDKIAEKASHSVGEFYSIPMNKIGSVETLLKSGGEAGVGMFVVQSVATVSRQVQSINDFIHAACQEHPDRLIGFGTIHPGLENPVDEIERCVKLGLHGIKIHPDVQRFHMDDPSMYPIYEAIEGRLPILIHCGDYRYDFSHPRRLAHILDDFPKLEVIGAHFGGWSLWDLAMEYLLDRNCWLDTSSSFAFLGKVRSKEIIRAYGADRLLFGDDFPMWDHKTEVETLLSLDLTDDEYEKIFSGNAKRLLRMTPNP</sequence>
<feature type="domain" description="Amidohydrolase-related" evidence="2">
    <location>
        <begin position="19"/>
        <end position="275"/>
    </location>
</feature>
<dbReference type="InterPro" id="IPR006680">
    <property type="entry name" value="Amidohydro-rel"/>
</dbReference>
<dbReference type="GO" id="GO:0005737">
    <property type="term" value="C:cytoplasm"/>
    <property type="evidence" value="ECO:0007669"/>
    <property type="project" value="TreeGrafter"/>
</dbReference>
<dbReference type="SUPFAM" id="SSF51556">
    <property type="entry name" value="Metallo-dependent hydrolases"/>
    <property type="match status" value="1"/>
</dbReference>
<proteinExistence type="predicted"/>
<dbReference type="GO" id="GO:0016831">
    <property type="term" value="F:carboxy-lyase activity"/>
    <property type="evidence" value="ECO:0007669"/>
    <property type="project" value="InterPro"/>
</dbReference>
<dbReference type="PANTHER" id="PTHR21240">
    <property type="entry name" value="2-AMINO-3-CARBOXYLMUCONATE-6-SEMIALDEHYDE DECARBOXYLASE"/>
    <property type="match status" value="1"/>
</dbReference>
<dbReference type="Gene3D" id="3.20.20.140">
    <property type="entry name" value="Metal-dependent hydrolases"/>
    <property type="match status" value="1"/>
</dbReference>
<dbReference type="GO" id="GO:0016787">
    <property type="term" value="F:hydrolase activity"/>
    <property type="evidence" value="ECO:0007669"/>
    <property type="project" value="UniProtKB-KW"/>
</dbReference>
<evidence type="ECO:0000313" key="3">
    <source>
        <dbReference type="EMBL" id="RGQ41554.1"/>
    </source>
</evidence>
<name>A0A412AYC9_9FIRM</name>
<dbReference type="EMBL" id="QRTC01000017">
    <property type="protein sequence ID" value="RGQ41554.1"/>
    <property type="molecule type" value="Genomic_DNA"/>
</dbReference>
<evidence type="ECO:0000256" key="1">
    <source>
        <dbReference type="ARBA" id="ARBA00023239"/>
    </source>
</evidence>
<dbReference type="InterPro" id="IPR032466">
    <property type="entry name" value="Metal_Hydrolase"/>
</dbReference>
<protein>
    <submittedName>
        <fullName evidence="3">Amidohydrolase</fullName>
    </submittedName>
</protein>
<keyword evidence="1" id="KW-0456">Lyase</keyword>